<dbReference type="InterPro" id="IPR050182">
    <property type="entry name" value="Cytochrome_P450_fam2"/>
</dbReference>
<dbReference type="PANTHER" id="PTHR24300:SF339">
    <property type="entry name" value="CYTOCHROME P450 FAMILY 2 SUBFAMILY B MEMBER 39"/>
    <property type="match status" value="1"/>
</dbReference>
<dbReference type="EMBL" id="MKHE01000004">
    <property type="protein sequence ID" value="OWK16370.1"/>
    <property type="molecule type" value="Genomic_DNA"/>
</dbReference>
<dbReference type="GO" id="GO:0006805">
    <property type="term" value="P:xenobiotic metabolic process"/>
    <property type="evidence" value="ECO:0007669"/>
    <property type="project" value="TreeGrafter"/>
</dbReference>
<evidence type="ECO:0000256" key="2">
    <source>
        <dbReference type="ARBA" id="ARBA00022723"/>
    </source>
</evidence>
<reference evidence="4 5" key="1">
    <citation type="journal article" date="2018" name="Mol. Genet. Genomics">
        <title>The red deer Cervus elaphus genome CerEla1.0: sequencing, annotating, genes, and chromosomes.</title>
        <authorList>
            <person name="Bana N.A."/>
            <person name="Nyiri A."/>
            <person name="Nagy J."/>
            <person name="Frank K."/>
            <person name="Nagy T."/>
            <person name="Steger V."/>
            <person name="Schiller M."/>
            <person name="Lakatos P."/>
            <person name="Sugar L."/>
            <person name="Horn P."/>
            <person name="Barta E."/>
            <person name="Orosz L."/>
        </authorList>
    </citation>
    <scope>NUCLEOTIDE SEQUENCE [LARGE SCALE GENOMIC DNA]</scope>
    <source>
        <strain evidence="4">Hungarian</strain>
    </source>
</reference>
<comment type="caution">
    <text evidence="4">The sequence shown here is derived from an EMBL/GenBank/DDBJ whole genome shotgun (WGS) entry which is preliminary data.</text>
</comment>
<organism evidence="4 5">
    <name type="scientific">Cervus elaphus hippelaphus</name>
    <name type="common">European red deer</name>
    <dbReference type="NCBI Taxonomy" id="46360"/>
    <lineage>
        <taxon>Eukaryota</taxon>
        <taxon>Metazoa</taxon>
        <taxon>Chordata</taxon>
        <taxon>Craniata</taxon>
        <taxon>Vertebrata</taxon>
        <taxon>Euteleostomi</taxon>
        <taxon>Mammalia</taxon>
        <taxon>Eutheria</taxon>
        <taxon>Laurasiatheria</taxon>
        <taxon>Artiodactyla</taxon>
        <taxon>Ruminantia</taxon>
        <taxon>Pecora</taxon>
        <taxon>Cervidae</taxon>
        <taxon>Cervinae</taxon>
        <taxon>Cervus</taxon>
    </lineage>
</organism>
<evidence type="ECO:0000256" key="1">
    <source>
        <dbReference type="ARBA" id="ARBA00010617"/>
    </source>
</evidence>
<dbReference type="GO" id="GO:0005737">
    <property type="term" value="C:cytoplasm"/>
    <property type="evidence" value="ECO:0007669"/>
    <property type="project" value="TreeGrafter"/>
</dbReference>
<dbReference type="PANTHER" id="PTHR24300">
    <property type="entry name" value="CYTOCHROME P450 508A4-RELATED"/>
    <property type="match status" value="1"/>
</dbReference>
<comment type="similarity">
    <text evidence="1">Belongs to the cytochrome P450 family.</text>
</comment>
<dbReference type="GO" id="GO:0008392">
    <property type="term" value="F:arachidonate epoxygenase activity"/>
    <property type="evidence" value="ECO:0007669"/>
    <property type="project" value="TreeGrafter"/>
</dbReference>
<dbReference type="InterPro" id="IPR001128">
    <property type="entry name" value="Cyt_P450"/>
</dbReference>
<name>A0A212DDR3_CEREH</name>
<dbReference type="AlphaFoldDB" id="A0A212DDR3"/>
<dbReference type="GO" id="GO:0005506">
    <property type="term" value="F:iron ion binding"/>
    <property type="evidence" value="ECO:0007669"/>
    <property type="project" value="InterPro"/>
</dbReference>
<dbReference type="InterPro" id="IPR036396">
    <property type="entry name" value="Cyt_P450_sf"/>
</dbReference>
<proteinExistence type="inferred from homology"/>
<dbReference type="Proteomes" id="UP000242450">
    <property type="component" value="Chromosome 4"/>
</dbReference>
<keyword evidence="5" id="KW-1185">Reference proteome</keyword>
<dbReference type="GO" id="GO:0020037">
    <property type="term" value="F:heme binding"/>
    <property type="evidence" value="ECO:0007669"/>
    <property type="project" value="InterPro"/>
</dbReference>
<keyword evidence="2" id="KW-0479">Metal-binding</keyword>
<protein>
    <submittedName>
        <fullName evidence="4">Uncharacterized protein</fullName>
    </submittedName>
</protein>
<evidence type="ECO:0000313" key="5">
    <source>
        <dbReference type="Proteomes" id="UP000242450"/>
    </source>
</evidence>
<accession>A0A212DDR3</accession>
<gene>
    <name evidence="4" type="ORF">Celaphus_00004373</name>
</gene>
<sequence length="63" mass="7194">MPLGITVYPILSSALHDPRHFEKPDALYPGHFLDAQGKSKKPQVFIPSSITQRYALKYINRLK</sequence>
<dbReference type="OrthoDB" id="1103324at2759"/>
<evidence type="ECO:0000256" key="3">
    <source>
        <dbReference type="ARBA" id="ARBA00023004"/>
    </source>
</evidence>
<dbReference type="GO" id="GO:0016712">
    <property type="term" value="F:oxidoreductase activity, acting on paired donors, with incorporation or reduction of molecular oxygen, reduced flavin or flavoprotein as one donor, and incorporation of one atom of oxygen"/>
    <property type="evidence" value="ECO:0007669"/>
    <property type="project" value="TreeGrafter"/>
</dbReference>
<evidence type="ECO:0000313" key="4">
    <source>
        <dbReference type="EMBL" id="OWK16370.1"/>
    </source>
</evidence>
<dbReference type="SUPFAM" id="SSF48264">
    <property type="entry name" value="Cytochrome P450"/>
    <property type="match status" value="1"/>
</dbReference>
<dbReference type="GO" id="GO:0019373">
    <property type="term" value="P:epoxygenase P450 pathway"/>
    <property type="evidence" value="ECO:0007669"/>
    <property type="project" value="TreeGrafter"/>
</dbReference>
<dbReference type="Gene3D" id="1.10.630.10">
    <property type="entry name" value="Cytochrome P450"/>
    <property type="match status" value="1"/>
</dbReference>
<keyword evidence="3" id="KW-0408">Iron</keyword>
<dbReference type="Pfam" id="PF00067">
    <property type="entry name" value="p450"/>
    <property type="match status" value="1"/>
</dbReference>